<evidence type="ECO:0000256" key="3">
    <source>
        <dbReference type="ARBA" id="ARBA00022691"/>
    </source>
</evidence>
<evidence type="ECO:0000313" key="6">
    <source>
        <dbReference type="EMBL" id="MDM7893180.1"/>
    </source>
</evidence>
<comment type="caution">
    <text evidence="6">The sequence shown here is derived from an EMBL/GenBank/DDBJ whole genome shotgun (WGS) entry which is preliminary data.</text>
</comment>
<dbReference type="PANTHER" id="PTHR43464:SF19">
    <property type="entry name" value="UBIQUINONE BIOSYNTHESIS O-METHYLTRANSFERASE, MITOCHONDRIAL"/>
    <property type="match status" value="1"/>
</dbReference>
<evidence type="ECO:0000256" key="4">
    <source>
        <dbReference type="SAM" id="MobiDB-lite"/>
    </source>
</evidence>
<evidence type="ECO:0000256" key="1">
    <source>
        <dbReference type="ARBA" id="ARBA00022603"/>
    </source>
</evidence>
<dbReference type="SUPFAM" id="SSF53335">
    <property type="entry name" value="S-adenosyl-L-methionine-dependent methyltransferases"/>
    <property type="match status" value="1"/>
</dbReference>
<name>A0ABT7TUB1_9MICO</name>
<feature type="domain" description="Methyltransferase" evidence="5">
    <location>
        <begin position="77"/>
        <end position="173"/>
    </location>
</feature>
<organism evidence="6 7">
    <name type="scientific">Curtobacterium caseinilyticum</name>
    <dbReference type="NCBI Taxonomy" id="3055137"/>
    <lineage>
        <taxon>Bacteria</taxon>
        <taxon>Bacillati</taxon>
        <taxon>Actinomycetota</taxon>
        <taxon>Actinomycetes</taxon>
        <taxon>Micrococcales</taxon>
        <taxon>Microbacteriaceae</taxon>
        <taxon>Curtobacterium</taxon>
    </lineage>
</organism>
<sequence>MQGDEQLQADEQHGHEQHGHERHGHEQVDAPDRTTAASAQDWWEARYAERDGIWSGRVNDVLAGVAADLPRGGARALDLGCGEGGDVVWLAEHGWTATGVDLSSTAVARAALAAEVAGVADRTAFVAADLGTWEPAAGARFDLVTASFLQSWPVEIPRDEILRRATGFVAPGGHLLVTAHAAPPHADLPEEFRSYRFPSPEQDLAALRLDDGWEVLVAEGRPRTSTGRDGERHETVDSVVLVRRAPVR</sequence>
<dbReference type="GO" id="GO:0032259">
    <property type="term" value="P:methylation"/>
    <property type="evidence" value="ECO:0007669"/>
    <property type="project" value="UniProtKB-KW"/>
</dbReference>
<dbReference type="Gene3D" id="3.40.50.150">
    <property type="entry name" value="Vaccinia Virus protein VP39"/>
    <property type="match status" value="1"/>
</dbReference>
<feature type="compositionally biased region" description="Basic and acidic residues" evidence="4">
    <location>
        <begin position="10"/>
        <end position="32"/>
    </location>
</feature>
<keyword evidence="1 6" id="KW-0489">Methyltransferase</keyword>
<reference evidence="6 7" key="1">
    <citation type="submission" date="2023-06" db="EMBL/GenBank/DDBJ databases">
        <authorList>
            <person name="Feng G."/>
            <person name="Li J."/>
            <person name="Zhu H."/>
        </authorList>
    </citation>
    <scope>NUCLEOTIDE SEQUENCE [LARGE SCALE GENOMIC DNA]</scope>
    <source>
        <strain evidence="6 7">RHCKG28</strain>
    </source>
</reference>
<dbReference type="EMBL" id="JAUCMN010000017">
    <property type="protein sequence ID" value="MDM7893180.1"/>
    <property type="molecule type" value="Genomic_DNA"/>
</dbReference>
<dbReference type="GO" id="GO:0008168">
    <property type="term" value="F:methyltransferase activity"/>
    <property type="evidence" value="ECO:0007669"/>
    <property type="project" value="UniProtKB-KW"/>
</dbReference>
<feature type="region of interest" description="Disordered" evidence="4">
    <location>
        <begin position="1"/>
        <end position="37"/>
    </location>
</feature>
<keyword evidence="3" id="KW-0949">S-adenosyl-L-methionine</keyword>
<dbReference type="PANTHER" id="PTHR43464">
    <property type="entry name" value="METHYLTRANSFERASE"/>
    <property type="match status" value="1"/>
</dbReference>
<dbReference type="InterPro" id="IPR029063">
    <property type="entry name" value="SAM-dependent_MTases_sf"/>
</dbReference>
<evidence type="ECO:0000313" key="7">
    <source>
        <dbReference type="Proteomes" id="UP001236404"/>
    </source>
</evidence>
<keyword evidence="2 6" id="KW-0808">Transferase</keyword>
<dbReference type="Pfam" id="PF13649">
    <property type="entry name" value="Methyltransf_25"/>
    <property type="match status" value="1"/>
</dbReference>
<proteinExistence type="predicted"/>
<keyword evidence="7" id="KW-1185">Reference proteome</keyword>
<dbReference type="CDD" id="cd02440">
    <property type="entry name" value="AdoMet_MTases"/>
    <property type="match status" value="1"/>
</dbReference>
<evidence type="ECO:0000256" key="2">
    <source>
        <dbReference type="ARBA" id="ARBA00022679"/>
    </source>
</evidence>
<accession>A0ABT7TUB1</accession>
<evidence type="ECO:0000259" key="5">
    <source>
        <dbReference type="Pfam" id="PF13649"/>
    </source>
</evidence>
<gene>
    <name evidence="6" type="ORF">QUG93_15930</name>
</gene>
<dbReference type="InterPro" id="IPR041698">
    <property type="entry name" value="Methyltransf_25"/>
</dbReference>
<protein>
    <submittedName>
        <fullName evidence="6">Class I SAM-dependent methyltransferase</fullName>
        <ecNumber evidence="6">2.1.1.-</ecNumber>
    </submittedName>
</protein>
<dbReference type="RefSeq" id="WP_289475599.1">
    <property type="nucleotide sequence ID" value="NZ_JAUCMN010000017.1"/>
</dbReference>
<dbReference type="Proteomes" id="UP001236404">
    <property type="component" value="Unassembled WGS sequence"/>
</dbReference>
<dbReference type="EC" id="2.1.1.-" evidence="6"/>